<dbReference type="InterPro" id="IPR013022">
    <property type="entry name" value="Xyl_isomerase-like_TIM-brl"/>
</dbReference>
<keyword evidence="2" id="KW-0413">Isomerase</keyword>
<name>A0A9D5M1S8_9FIRM</name>
<dbReference type="EMBL" id="JADCKB010000021">
    <property type="protein sequence ID" value="MBE5040725.1"/>
    <property type="molecule type" value="Genomic_DNA"/>
</dbReference>
<gene>
    <name evidence="2" type="ORF">INF28_09665</name>
</gene>
<keyword evidence="3" id="KW-1185">Reference proteome</keyword>
<feature type="domain" description="Xylose isomerase-like TIM barrel" evidence="1">
    <location>
        <begin position="22"/>
        <end position="262"/>
    </location>
</feature>
<dbReference type="AlphaFoldDB" id="A0A9D5M1S8"/>
<dbReference type="Gene3D" id="3.20.20.150">
    <property type="entry name" value="Divalent-metal-dependent TIM barrel enzymes"/>
    <property type="match status" value="1"/>
</dbReference>
<dbReference type="SUPFAM" id="SSF51658">
    <property type="entry name" value="Xylose isomerase-like"/>
    <property type="match status" value="1"/>
</dbReference>
<protein>
    <submittedName>
        <fullName evidence="2">Sugar phosphate isomerase/epimerase</fullName>
    </submittedName>
</protein>
<dbReference type="RefSeq" id="WP_226393280.1">
    <property type="nucleotide sequence ID" value="NZ_JADCKB010000021.1"/>
</dbReference>
<sequence length="274" mass="30717">MQYGNAAWGFRETPIEEQFKMTAGMGLSILEIGIANAPNDIPLNVTADRLDEIRRLSEKYKIKILAGATGNDFTIGRNDISKVKRVIDICRELEIQYLRIFAGFTALEDVSEEVFNNMIKLLTEVCEYAGKAGVTPAIETHGGVNEFDDGVQHFMSTTTDLETLKKILRALPDNAKLCYDPANLYAVGIKNPEHFYNEIKSKVAYAHFKDFASLPSGHLKPSYCGDSDMDWGAILNAMKGVEGFALFEYENTDDIEEGLVKSYNYIIERNIENE</sequence>
<reference evidence="2" key="1">
    <citation type="submission" date="2020-10" db="EMBL/GenBank/DDBJ databases">
        <title>ChiBAC.</title>
        <authorList>
            <person name="Zenner C."/>
            <person name="Hitch T.C.A."/>
            <person name="Clavel T."/>
        </authorList>
    </citation>
    <scope>NUCLEOTIDE SEQUENCE</scope>
    <source>
        <strain evidence="2">DSM 107454</strain>
    </source>
</reference>
<dbReference type="Proteomes" id="UP000806542">
    <property type="component" value="Unassembled WGS sequence"/>
</dbReference>
<accession>A0A9D5M1S8</accession>
<organism evidence="2 3">
    <name type="scientific">Ructibacterium gallinarum</name>
    <dbReference type="NCBI Taxonomy" id="2779355"/>
    <lineage>
        <taxon>Bacteria</taxon>
        <taxon>Bacillati</taxon>
        <taxon>Bacillota</taxon>
        <taxon>Clostridia</taxon>
        <taxon>Eubacteriales</taxon>
        <taxon>Oscillospiraceae</taxon>
        <taxon>Ructibacterium</taxon>
    </lineage>
</organism>
<dbReference type="GO" id="GO:0016853">
    <property type="term" value="F:isomerase activity"/>
    <property type="evidence" value="ECO:0007669"/>
    <property type="project" value="UniProtKB-KW"/>
</dbReference>
<proteinExistence type="predicted"/>
<dbReference type="InterPro" id="IPR036237">
    <property type="entry name" value="Xyl_isomerase-like_sf"/>
</dbReference>
<evidence type="ECO:0000259" key="1">
    <source>
        <dbReference type="Pfam" id="PF01261"/>
    </source>
</evidence>
<dbReference type="Pfam" id="PF01261">
    <property type="entry name" value="AP_endonuc_2"/>
    <property type="match status" value="1"/>
</dbReference>
<evidence type="ECO:0000313" key="3">
    <source>
        <dbReference type="Proteomes" id="UP000806542"/>
    </source>
</evidence>
<dbReference type="InterPro" id="IPR050312">
    <property type="entry name" value="IolE/XylAMocC-like"/>
</dbReference>
<evidence type="ECO:0000313" key="2">
    <source>
        <dbReference type="EMBL" id="MBE5040725.1"/>
    </source>
</evidence>
<comment type="caution">
    <text evidence="2">The sequence shown here is derived from an EMBL/GenBank/DDBJ whole genome shotgun (WGS) entry which is preliminary data.</text>
</comment>
<dbReference type="PANTHER" id="PTHR12110">
    <property type="entry name" value="HYDROXYPYRUVATE ISOMERASE"/>
    <property type="match status" value="1"/>
</dbReference>